<dbReference type="AlphaFoldDB" id="A0A7W9G7T6"/>
<keyword evidence="3" id="KW-1185">Reference proteome</keyword>
<protein>
    <submittedName>
        <fullName evidence="2">Uncharacterized protein</fullName>
    </submittedName>
</protein>
<accession>A0A7W9G7T6</accession>
<comment type="caution">
    <text evidence="2">The sequence shown here is derived from an EMBL/GenBank/DDBJ whole genome shotgun (WGS) entry which is preliminary data.</text>
</comment>
<name>A0A7W9G7T6_9ACTN</name>
<sequence length="172" mass="19485">MTLELAEGRELIMDGESWQVERLEPYWGKMMLRAVGRSDGRTRQTTIAALMRHQDCRVSATSLPRLPAAARGRQPATWKDLSKQRQQLLELRLAHLPEVETGFRSGDPFRAGPDEPRPQYDPGLVPLVTDRRLAKVAELAELREREPEHGPVWSRGCGGVDGRMWPAMYCPT</sequence>
<dbReference type="EMBL" id="JACHMB010000001">
    <property type="protein sequence ID" value="MBB5778701.1"/>
    <property type="molecule type" value="Genomic_DNA"/>
</dbReference>
<dbReference type="RefSeq" id="WP_185072111.1">
    <property type="nucleotide sequence ID" value="NZ_JACHMB010000001.1"/>
</dbReference>
<reference evidence="2 3" key="1">
    <citation type="submission" date="2020-08" db="EMBL/GenBank/DDBJ databases">
        <title>Sequencing the genomes of 1000 actinobacteria strains.</title>
        <authorList>
            <person name="Klenk H.-P."/>
        </authorList>
    </citation>
    <scope>NUCLEOTIDE SEQUENCE [LARGE SCALE GENOMIC DNA]</scope>
    <source>
        <strain evidence="2 3">DSM 45507</strain>
    </source>
</reference>
<dbReference type="Proteomes" id="UP000579153">
    <property type="component" value="Unassembled WGS sequence"/>
</dbReference>
<gene>
    <name evidence="2" type="ORF">HD596_005457</name>
</gene>
<evidence type="ECO:0000256" key="1">
    <source>
        <dbReference type="SAM" id="MobiDB-lite"/>
    </source>
</evidence>
<organism evidence="2 3">
    <name type="scientific">Nonomuraea jabiensis</name>
    <dbReference type="NCBI Taxonomy" id="882448"/>
    <lineage>
        <taxon>Bacteria</taxon>
        <taxon>Bacillati</taxon>
        <taxon>Actinomycetota</taxon>
        <taxon>Actinomycetes</taxon>
        <taxon>Streptosporangiales</taxon>
        <taxon>Streptosporangiaceae</taxon>
        <taxon>Nonomuraea</taxon>
    </lineage>
</organism>
<evidence type="ECO:0000313" key="3">
    <source>
        <dbReference type="Proteomes" id="UP000579153"/>
    </source>
</evidence>
<feature type="region of interest" description="Disordered" evidence="1">
    <location>
        <begin position="103"/>
        <end position="124"/>
    </location>
</feature>
<evidence type="ECO:0000313" key="2">
    <source>
        <dbReference type="EMBL" id="MBB5778701.1"/>
    </source>
</evidence>
<proteinExistence type="predicted"/>